<reference evidence="1" key="1">
    <citation type="submission" date="2019-08" db="EMBL/GenBank/DDBJ databases">
        <title>The improved chromosome-level genome for the pearl oyster Pinctada fucata martensii using PacBio sequencing and Hi-C.</title>
        <authorList>
            <person name="Zheng Z."/>
        </authorList>
    </citation>
    <scope>NUCLEOTIDE SEQUENCE</scope>
    <source>
        <strain evidence="1">ZZ-2019</strain>
        <tissue evidence="1">Adductor muscle</tissue>
    </source>
</reference>
<evidence type="ECO:0000313" key="1">
    <source>
        <dbReference type="EMBL" id="KAK3098642.1"/>
    </source>
</evidence>
<accession>A0AA88Y5M8</accession>
<evidence type="ECO:0008006" key="3">
    <source>
        <dbReference type="Google" id="ProtNLM"/>
    </source>
</evidence>
<dbReference type="Gene3D" id="1.20.1440.160">
    <property type="entry name" value="Tumor necrosis factor alpha-induced protein 8-like"/>
    <property type="match status" value="1"/>
</dbReference>
<dbReference type="PANTHER" id="PTHR12757:SF1">
    <property type="entry name" value="PROTEIN SALIVARY GLANDS MARRED"/>
    <property type="match status" value="1"/>
</dbReference>
<dbReference type="PANTHER" id="PTHR12757">
    <property type="entry name" value="TUMOR NECROSIS FACTOR INDUCED PROTEIN"/>
    <property type="match status" value="1"/>
</dbReference>
<keyword evidence="2" id="KW-1185">Reference proteome</keyword>
<name>A0AA88Y5M8_PINIB</name>
<dbReference type="GO" id="GO:0042981">
    <property type="term" value="P:regulation of apoptotic process"/>
    <property type="evidence" value="ECO:0007669"/>
    <property type="project" value="InterPro"/>
</dbReference>
<organism evidence="1 2">
    <name type="scientific">Pinctada imbricata</name>
    <name type="common">Atlantic pearl-oyster</name>
    <name type="synonym">Pinctada martensii</name>
    <dbReference type="NCBI Taxonomy" id="66713"/>
    <lineage>
        <taxon>Eukaryota</taxon>
        <taxon>Metazoa</taxon>
        <taxon>Spiralia</taxon>
        <taxon>Lophotrochozoa</taxon>
        <taxon>Mollusca</taxon>
        <taxon>Bivalvia</taxon>
        <taxon>Autobranchia</taxon>
        <taxon>Pteriomorphia</taxon>
        <taxon>Pterioida</taxon>
        <taxon>Pterioidea</taxon>
        <taxon>Pteriidae</taxon>
        <taxon>Pinctada</taxon>
    </lineage>
</organism>
<proteinExistence type="predicted"/>
<dbReference type="EMBL" id="VSWD01000007">
    <property type="protein sequence ID" value="KAK3098642.1"/>
    <property type="molecule type" value="Genomic_DNA"/>
</dbReference>
<dbReference type="FunFam" id="1.20.1440.160:FF:000001">
    <property type="entry name" value="Tumor necrosis factor alpha-induced protein 8-like 1"/>
    <property type="match status" value="1"/>
</dbReference>
<dbReference type="GO" id="GO:0005737">
    <property type="term" value="C:cytoplasm"/>
    <property type="evidence" value="ECO:0007669"/>
    <property type="project" value="TreeGrafter"/>
</dbReference>
<dbReference type="Pfam" id="PF05527">
    <property type="entry name" value="TNFAIP8"/>
    <property type="match status" value="1"/>
</dbReference>
<dbReference type="InterPro" id="IPR008477">
    <property type="entry name" value="TNFAIP8-like"/>
</dbReference>
<protein>
    <recommendedName>
        <fullName evidence="3">Tumor necrosis factor alpha-induced protein 8-like protein</fullName>
    </recommendedName>
</protein>
<dbReference type="InterPro" id="IPR038355">
    <property type="entry name" value="TNFAIP8_sf"/>
</dbReference>
<gene>
    <name evidence="1" type="ORF">FSP39_021496</name>
</gene>
<sequence>MSSKKIAKQFVDDTTGHILDTTHKVMKEFTGDKSKSEKILKNIIKTIIKVGILYRNDQFSADELKIAESFKSKFHSLAMTVISFHQVDFTYDKGFLKTSVEECRQILQSLIARHLTDKSKGRVDMVFDFFTGDELMDAIFDPNGKFKGHMDSITADLNKLMDEGNL</sequence>
<evidence type="ECO:0000313" key="2">
    <source>
        <dbReference type="Proteomes" id="UP001186944"/>
    </source>
</evidence>
<dbReference type="AlphaFoldDB" id="A0AA88Y5M8"/>
<dbReference type="Proteomes" id="UP001186944">
    <property type="component" value="Unassembled WGS sequence"/>
</dbReference>
<comment type="caution">
    <text evidence="1">The sequence shown here is derived from an EMBL/GenBank/DDBJ whole genome shotgun (WGS) entry which is preliminary data.</text>
</comment>